<name>A0ABY6KG47_9ARAC</name>
<reference evidence="1 2" key="1">
    <citation type="submission" date="2022-01" db="EMBL/GenBank/DDBJ databases">
        <title>A chromosomal length assembly of Cordylochernes scorpioides.</title>
        <authorList>
            <person name="Zeh D."/>
            <person name="Zeh J."/>
        </authorList>
    </citation>
    <scope>NUCLEOTIDE SEQUENCE [LARGE SCALE GENOMIC DNA]</scope>
    <source>
        <strain evidence="1">IN4F17</strain>
        <tissue evidence="1">Whole Body</tissue>
    </source>
</reference>
<sequence length="68" mass="8088">MEEALNVYGKIVLRSKAIHQSDDEQKKFAHIYVPKDAIYQRMYFPENRDCRENMKNVDKIMNGYPHLG</sequence>
<dbReference type="Proteomes" id="UP001235939">
    <property type="component" value="Chromosome 04"/>
</dbReference>
<evidence type="ECO:0000313" key="1">
    <source>
        <dbReference type="EMBL" id="UYV66165.1"/>
    </source>
</evidence>
<proteinExistence type="predicted"/>
<accession>A0ABY6KG47</accession>
<keyword evidence="2" id="KW-1185">Reference proteome</keyword>
<organism evidence="1 2">
    <name type="scientific">Cordylochernes scorpioides</name>
    <dbReference type="NCBI Taxonomy" id="51811"/>
    <lineage>
        <taxon>Eukaryota</taxon>
        <taxon>Metazoa</taxon>
        <taxon>Ecdysozoa</taxon>
        <taxon>Arthropoda</taxon>
        <taxon>Chelicerata</taxon>
        <taxon>Arachnida</taxon>
        <taxon>Pseudoscorpiones</taxon>
        <taxon>Cheliferoidea</taxon>
        <taxon>Chernetidae</taxon>
        <taxon>Cordylochernes</taxon>
    </lineage>
</organism>
<dbReference type="EMBL" id="CP092866">
    <property type="protein sequence ID" value="UYV66165.1"/>
    <property type="molecule type" value="Genomic_DNA"/>
</dbReference>
<protein>
    <submittedName>
        <fullName evidence="1">Uncharacterized protein</fullName>
    </submittedName>
</protein>
<gene>
    <name evidence="1" type="ORF">LAZ67_4000534</name>
</gene>
<evidence type="ECO:0000313" key="2">
    <source>
        <dbReference type="Proteomes" id="UP001235939"/>
    </source>
</evidence>